<reference evidence="2 3" key="1">
    <citation type="journal article" date="2023" name="Plants (Basel)">
        <title>Bridging the Gap: Combining Genomics and Transcriptomics Approaches to Understand Stylosanthes scabra, an Orphan Legume from the Brazilian Caatinga.</title>
        <authorList>
            <person name="Ferreira-Neto J.R.C."/>
            <person name="da Silva M.D."/>
            <person name="Binneck E."/>
            <person name="de Melo N.F."/>
            <person name="da Silva R.H."/>
            <person name="de Melo A.L.T.M."/>
            <person name="Pandolfi V."/>
            <person name="Bustamante F.O."/>
            <person name="Brasileiro-Vidal A.C."/>
            <person name="Benko-Iseppon A.M."/>
        </authorList>
    </citation>
    <scope>NUCLEOTIDE SEQUENCE [LARGE SCALE GENOMIC DNA]</scope>
    <source>
        <tissue evidence="2">Leaves</tissue>
    </source>
</reference>
<keyword evidence="3" id="KW-1185">Reference proteome</keyword>
<evidence type="ECO:0000256" key="1">
    <source>
        <dbReference type="SAM" id="MobiDB-lite"/>
    </source>
</evidence>
<dbReference type="EMBL" id="JASCZI010092259">
    <property type="protein sequence ID" value="MED6152131.1"/>
    <property type="molecule type" value="Genomic_DNA"/>
</dbReference>
<dbReference type="Proteomes" id="UP001341840">
    <property type="component" value="Unassembled WGS sequence"/>
</dbReference>
<accession>A0ABU6TTE2</accession>
<gene>
    <name evidence="2" type="ORF">PIB30_088954</name>
</gene>
<evidence type="ECO:0000313" key="2">
    <source>
        <dbReference type="EMBL" id="MED6152131.1"/>
    </source>
</evidence>
<feature type="region of interest" description="Disordered" evidence="1">
    <location>
        <begin position="1"/>
        <end position="39"/>
    </location>
</feature>
<evidence type="ECO:0000313" key="3">
    <source>
        <dbReference type="Proteomes" id="UP001341840"/>
    </source>
</evidence>
<evidence type="ECO:0008006" key="4">
    <source>
        <dbReference type="Google" id="ProtNLM"/>
    </source>
</evidence>
<name>A0ABU6TTE2_9FABA</name>
<proteinExistence type="predicted"/>
<comment type="caution">
    <text evidence="2">The sequence shown here is derived from an EMBL/GenBank/DDBJ whole genome shotgun (WGS) entry which is preliminary data.</text>
</comment>
<protein>
    <recommendedName>
        <fullName evidence="4">Zinc finger GRF-type domain-containing protein</fullName>
    </recommendedName>
</protein>
<feature type="non-terminal residue" evidence="2">
    <location>
        <position position="53"/>
    </location>
</feature>
<feature type="compositionally biased region" description="Low complexity" evidence="1">
    <location>
        <begin position="1"/>
        <end position="17"/>
    </location>
</feature>
<sequence>MASQTSRLSRSSRSTGTAQRTTLVCGHGEPPVLRVSGTKENPRRRFWDCAYYQ</sequence>
<organism evidence="2 3">
    <name type="scientific">Stylosanthes scabra</name>
    <dbReference type="NCBI Taxonomy" id="79078"/>
    <lineage>
        <taxon>Eukaryota</taxon>
        <taxon>Viridiplantae</taxon>
        <taxon>Streptophyta</taxon>
        <taxon>Embryophyta</taxon>
        <taxon>Tracheophyta</taxon>
        <taxon>Spermatophyta</taxon>
        <taxon>Magnoliopsida</taxon>
        <taxon>eudicotyledons</taxon>
        <taxon>Gunneridae</taxon>
        <taxon>Pentapetalae</taxon>
        <taxon>rosids</taxon>
        <taxon>fabids</taxon>
        <taxon>Fabales</taxon>
        <taxon>Fabaceae</taxon>
        <taxon>Papilionoideae</taxon>
        <taxon>50 kb inversion clade</taxon>
        <taxon>dalbergioids sensu lato</taxon>
        <taxon>Dalbergieae</taxon>
        <taxon>Pterocarpus clade</taxon>
        <taxon>Stylosanthes</taxon>
    </lineage>
</organism>